<name>A0A4P7PS43_9FLAO</name>
<accession>A0A4P7PS43</accession>
<dbReference type="RefSeq" id="WP_136150625.1">
    <property type="nucleotide sequence ID" value="NZ_CP038810.1"/>
</dbReference>
<organism evidence="2 3">
    <name type="scientific">Flavobacterium sangjuense</name>
    <dbReference type="NCBI Taxonomy" id="2518177"/>
    <lineage>
        <taxon>Bacteria</taxon>
        <taxon>Pseudomonadati</taxon>
        <taxon>Bacteroidota</taxon>
        <taxon>Flavobacteriia</taxon>
        <taxon>Flavobacteriales</taxon>
        <taxon>Flavobacteriaceae</taxon>
        <taxon>Flavobacterium</taxon>
    </lineage>
</organism>
<evidence type="ECO:0000313" key="3">
    <source>
        <dbReference type="Proteomes" id="UP000296862"/>
    </source>
</evidence>
<feature type="signal peptide" evidence="1">
    <location>
        <begin position="1"/>
        <end position="20"/>
    </location>
</feature>
<sequence>MKKIIAALTLMLAFSINANAQDKQTSSAYDLGKKQAAELSELLGLDATKTENFARLFEHKITVLEDINLTQERKDEFSRVVEAKIRAALEPKQMEKLEKNEVLFKKLTH</sequence>
<dbReference type="Proteomes" id="UP000296862">
    <property type="component" value="Chromosome"/>
</dbReference>
<proteinExistence type="predicted"/>
<keyword evidence="3" id="KW-1185">Reference proteome</keyword>
<evidence type="ECO:0000313" key="2">
    <source>
        <dbReference type="EMBL" id="QBZ96623.1"/>
    </source>
</evidence>
<dbReference type="OrthoDB" id="1376569at2"/>
<evidence type="ECO:0000256" key="1">
    <source>
        <dbReference type="SAM" id="SignalP"/>
    </source>
</evidence>
<feature type="chain" id="PRO_5020798880" evidence="1">
    <location>
        <begin position="21"/>
        <end position="109"/>
    </location>
</feature>
<keyword evidence="1" id="KW-0732">Signal</keyword>
<dbReference type="AlphaFoldDB" id="A0A4P7PS43"/>
<protein>
    <submittedName>
        <fullName evidence="2">Uncharacterized protein</fullName>
    </submittedName>
</protein>
<dbReference type="KEGG" id="fsn:GS03_00100"/>
<dbReference type="EMBL" id="CP038810">
    <property type="protein sequence ID" value="QBZ96623.1"/>
    <property type="molecule type" value="Genomic_DNA"/>
</dbReference>
<reference evidence="2 3" key="1">
    <citation type="submission" date="2019-04" db="EMBL/GenBank/DDBJ databases">
        <title>Flavobacterium sp. GS03.</title>
        <authorList>
            <person name="Kim H."/>
        </authorList>
    </citation>
    <scope>NUCLEOTIDE SEQUENCE [LARGE SCALE GENOMIC DNA]</scope>
    <source>
        <strain evidence="2 3">GS03</strain>
    </source>
</reference>
<gene>
    <name evidence="2" type="ORF">GS03_00100</name>
</gene>